<dbReference type="PANTHER" id="PTHR33169">
    <property type="entry name" value="PADR-FAMILY TRANSCRIPTIONAL REGULATOR"/>
    <property type="match status" value="1"/>
</dbReference>
<dbReference type="InterPro" id="IPR036388">
    <property type="entry name" value="WH-like_DNA-bd_sf"/>
</dbReference>
<accession>A0A496PJB7</accession>
<dbReference type="RefSeq" id="WP_121484599.1">
    <property type="nucleotide sequence ID" value="NZ_QQXL01000003.1"/>
</dbReference>
<reference evidence="2 3" key="1">
    <citation type="submission" date="2018-07" db="EMBL/GenBank/DDBJ databases">
        <title>Arthrobacter sp. nov., isolated from raw cow's milk with high bacterial count.</title>
        <authorList>
            <person name="Hahne J."/>
            <person name="Isele D."/>
            <person name="Lipski A."/>
        </authorList>
    </citation>
    <scope>NUCLEOTIDE SEQUENCE [LARGE SCALE GENOMIC DNA]</scope>
    <source>
        <strain evidence="2 3">JZ R-183</strain>
    </source>
</reference>
<protein>
    <submittedName>
        <fullName evidence="2">PadR family transcriptional regulator</fullName>
    </submittedName>
</protein>
<dbReference type="InterPro" id="IPR005149">
    <property type="entry name" value="Tscrpt_reg_PadR_N"/>
</dbReference>
<evidence type="ECO:0000313" key="2">
    <source>
        <dbReference type="EMBL" id="RKW70575.1"/>
    </source>
</evidence>
<dbReference type="AlphaFoldDB" id="A0A496PJB7"/>
<keyword evidence="3" id="KW-1185">Reference proteome</keyword>
<dbReference type="Proteomes" id="UP000273119">
    <property type="component" value="Unassembled WGS sequence"/>
</dbReference>
<dbReference type="Pfam" id="PF03551">
    <property type="entry name" value="PadR"/>
    <property type="match status" value="1"/>
</dbReference>
<dbReference type="EMBL" id="QQXL01000003">
    <property type="protein sequence ID" value="RKW70575.1"/>
    <property type="molecule type" value="Genomic_DNA"/>
</dbReference>
<dbReference type="InterPro" id="IPR052509">
    <property type="entry name" value="Metal_resp_DNA-bind_regulator"/>
</dbReference>
<organism evidence="2 3">
    <name type="scientific">Galactobacter caseinivorans</name>
    <dbReference type="NCBI Taxonomy" id="2676123"/>
    <lineage>
        <taxon>Bacteria</taxon>
        <taxon>Bacillati</taxon>
        <taxon>Actinomycetota</taxon>
        <taxon>Actinomycetes</taxon>
        <taxon>Micrococcales</taxon>
        <taxon>Micrococcaceae</taxon>
        <taxon>Galactobacter</taxon>
    </lineage>
</organism>
<feature type="domain" description="Transcription regulator PadR N-terminal" evidence="1">
    <location>
        <begin position="19"/>
        <end position="90"/>
    </location>
</feature>
<dbReference type="SUPFAM" id="SSF46785">
    <property type="entry name" value="Winged helix' DNA-binding domain"/>
    <property type="match status" value="1"/>
</dbReference>
<dbReference type="InterPro" id="IPR036390">
    <property type="entry name" value="WH_DNA-bd_sf"/>
</dbReference>
<proteinExistence type="predicted"/>
<gene>
    <name evidence="2" type="ORF">DWQ67_05450</name>
</gene>
<dbReference type="PANTHER" id="PTHR33169:SF14">
    <property type="entry name" value="TRANSCRIPTIONAL REGULATOR RV3488"/>
    <property type="match status" value="1"/>
</dbReference>
<dbReference type="Gene3D" id="1.10.10.10">
    <property type="entry name" value="Winged helix-like DNA-binding domain superfamily/Winged helix DNA-binding domain"/>
    <property type="match status" value="1"/>
</dbReference>
<comment type="caution">
    <text evidence="2">The sequence shown here is derived from an EMBL/GenBank/DDBJ whole genome shotgun (WGS) entry which is preliminary data.</text>
</comment>
<evidence type="ECO:0000259" key="1">
    <source>
        <dbReference type="Pfam" id="PF03551"/>
    </source>
</evidence>
<sequence>MDPNKLARDTARGLTVWAVMKVLSRGPTHGYALMKELQASGLTHLKSGTIYPLLHRLQTEGAVDAEWDHHQTGPAKKVFTLSNSGIKDLEAVERELFQIIRDISEGEAND</sequence>
<evidence type="ECO:0000313" key="3">
    <source>
        <dbReference type="Proteomes" id="UP000273119"/>
    </source>
</evidence>
<name>A0A496PJB7_9MICC</name>